<protein>
    <submittedName>
        <fullName evidence="1">Uncharacterized protein</fullName>
    </submittedName>
</protein>
<gene>
    <name evidence="1" type="ORF">K4L44_07205</name>
</gene>
<organism evidence="1 2">
    <name type="scientific">Halosquirtibacter laminarini</name>
    <dbReference type="NCBI Taxonomy" id="3374600"/>
    <lineage>
        <taxon>Bacteria</taxon>
        <taxon>Pseudomonadati</taxon>
        <taxon>Bacteroidota</taxon>
        <taxon>Bacteroidia</taxon>
        <taxon>Marinilabiliales</taxon>
        <taxon>Prolixibacteraceae</taxon>
        <taxon>Halosquirtibacter</taxon>
    </lineage>
</organism>
<evidence type="ECO:0000313" key="2">
    <source>
        <dbReference type="Proteomes" id="UP000826212"/>
    </source>
</evidence>
<sequence>MIYIFSATNELEIANGLHSYTPAKHLRDFAEDLAFLPYYFCVDGDTLLIENHATEDFIDRISAIHRCNITQTALSRAILSLKNKTPEPLEAWGWSPKMHHQLASVKPLCQLPKRFQKWQSIDKEVYSRAFALKILQDILVHHSDRRCYLPETELPKKAFSKEEVHAFFEEHGDIVVKTPYSSSGRGMIFLHTDKIHDTYNHWIEGALKQQEFLMVEKKMEKLYDLSLHFRVDAKEISYLGAASFFTMENGQYEGNYLEAIPEDMDHDLKEFVSTHTPLIVSDLKEAFERNLLRDRYHGIIGVDVLLYRAPNGELRFQPCLEMNMRYNMGTVTLALRSCLGEGVKGFWKVARLGKGDPIAFDQKMQALYPVELDDSGKLKKGYVPLIEPSPCRKFACYLQMQ</sequence>
<evidence type="ECO:0000313" key="1">
    <source>
        <dbReference type="EMBL" id="QZE15613.1"/>
    </source>
</evidence>
<reference evidence="1" key="1">
    <citation type="submission" date="2021-08" db="EMBL/GenBank/DDBJ databases">
        <title>Novel anaerobic bacterium isolated from sea squirt in East Sea, Republic of Korea.</title>
        <authorList>
            <person name="Nguyen T.H."/>
            <person name="Li Z."/>
            <person name="Lee Y.-J."/>
            <person name="Ko J."/>
            <person name="Kim S.-G."/>
        </authorList>
    </citation>
    <scope>NUCLEOTIDE SEQUENCE</scope>
    <source>
        <strain evidence="1">KCTC 25031</strain>
    </source>
</reference>
<dbReference type="Proteomes" id="UP000826212">
    <property type="component" value="Chromosome"/>
</dbReference>
<name>A0AC61NIQ6_9BACT</name>
<proteinExistence type="predicted"/>
<dbReference type="EMBL" id="CP081303">
    <property type="protein sequence ID" value="QZE15613.1"/>
    <property type="molecule type" value="Genomic_DNA"/>
</dbReference>
<accession>A0AC61NIQ6</accession>
<keyword evidence="2" id="KW-1185">Reference proteome</keyword>